<dbReference type="PANTHER" id="PTHR34047">
    <property type="entry name" value="NUCLEAR INTRON MATURASE 1, MITOCHONDRIAL-RELATED"/>
    <property type="match status" value="1"/>
</dbReference>
<dbReference type="KEGG" id="aswu:HUW51_08440"/>
<proteinExistence type="inferred from homology"/>
<dbReference type="PROSITE" id="PS50878">
    <property type="entry name" value="RT_POL"/>
    <property type="match status" value="1"/>
</dbReference>
<dbReference type="Proteomes" id="UP000515237">
    <property type="component" value="Chromosome"/>
</dbReference>
<evidence type="ECO:0000259" key="2">
    <source>
        <dbReference type="PROSITE" id="PS50878"/>
    </source>
</evidence>
<comment type="similarity">
    <text evidence="1">Belongs to the bacterial reverse transcriptase family.</text>
</comment>
<accession>A0A7G7G6H4</accession>
<keyword evidence="4" id="KW-1185">Reference proteome</keyword>
<dbReference type="InterPro" id="IPR043502">
    <property type="entry name" value="DNA/RNA_pol_sf"/>
</dbReference>
<dbReference type="AlphaFoldDB" id="A0A7G7G6H4"/>
<dbReference type="SUPFAM" id="SSF56672">
    <property type="entry name" value="DNA/RNA polymerases"/>
    <property type="match status" value="1"/>
</dbReference>
<dbReference type="RefSeq" id="WP_185273536.1">
    <property type="nucleotide sequence ID" value="NZ_CP055156.1"/>
</dbReference>
<dbReference type="CDD" id="cd01646">
    <property type="entry name" value="RT_Bac_retron_I"/>
    <property type="match status" value="1"/>
</dbReference>
<feature type="domain" description="Reverse transcriptase" evidence="2">
    <location>
        <begin position="50"/>
        <end position="303"/>
    </location>
</feature>
<dbReference type="EMBL" id="CP055156">
    <property type="protein sequence ID" value="QNF32758.1"/>
    <property type="molecule type" value="Genomic_DNA"/>
</dbReference>
<protein>
    <recommendedName>
        <fullName evidence="2">Reverse transcriptase domain-containing protein</fullName>
    </recommendedName>
</protein>
<dbReference type="InterPro" id="IPR000477">
    <property type="entry name" value="RT_dom"/>
</dbReference>
<organism evidence="3 4">
    <name type="scientific">Adhaeribacter swui</name>
    <dbReference type="NCBI Taxonomy" id="2086471"/>
    <lineage>
        <taxon>Bacteria</taxon>
        <taxon>Pseudomonadati</taxon>
        <taxon>Bacteroidota</taxon>
        <taxon>Cytophagia</taxon>
        <taxon>Cytophagales</taxon>
        <taxon>Hymenobacteraceae</taxon>
        <taxon>Adhaeribacter</taxon>
    </lineage>
</organism>
<dbReference type="InterPro" id="IPR051083">
    <property type="entry name" value="GrpII_Intron_Splice-Mob/Def"/>
</dbReference>
<evidence type="ECO:0000313" key="4">
    <source>
        <dbReference type="Proteomes" id="UP000515237"/>
    </source>
</evidence>
<gene>
    <name evidence="3" type="ORF">HUW51_08440</name>
</gene>
<dbReference type="PANTHER" id="PTHR34047:SF8">
    <property type="entry name" value="PROTEIN YKFC"/>
    <property type="match status" value="1"/>
</dbReference>
<sequence>MKDLDKAFAIENLSRSWRWLNSSAKLDYKNYFRHHYNAYAVSSKENLESLRKRLKQNIYTPSPPVKIYLPKKSGILRPFTILTIEDQIVYQSFVNVIAEKLYSVAGKNYDLLNFGNQYAGSKSRFFLKDWKKGYKGFNSSIETAFNAGFTTTATFDLTAFYDSIDHKVLRQLLQRLGISNDFNDRLISCLEKWTCHNHYSCKDQKNEVIYHGHGIPQGPMASGILAEVVMTHIDEGFKKLKPTIKYLRYVDDIRLMALDEYGIRSSLLKLDLLSKEIGLFPQSSKINIHKIIDLAQELKSISLDPEIKDTDKLIEPDDALEKIDIIIRRDKNVNNETALKFIIGLAIPSIKLDNRLIKLLDSHSHLYKTILRYFERRTKLSKLISKKLVEKLKTDNIYEEVTAKYLVCLSSNIHEKHINEVIDYCLNKFKNIEDVTSPNLQAAIISWILKGFHFRFYDLQIFLKDSSEWVIQSIMHLISEKDYGLPSYELLINSFLERRDNDTALNAAYLCIVKNLNIQANNAEINDLAQIALFNLGKLKDRPFRKSTIPESLKYLFGDVFNNLDWNKFLGKHKLKAETQIYICKMYSQTDATAFVNQLDVFNDLLLDSLYLRDNTIGKYNLGKIGSIKNSVKLKAAYPNFALAINLIHELRLKSELSHSYTSANGKRTKRISFTELSRIRKKLIAGYSEYIDKASSILLVSLAIKGEQSKSHGASVLARV</sequence>
<dbReference type="Pfam" id="PF00078">
    <property type="entry name" value="RVT_1"/>
    <property type="match status" value="1"/>
</dbReference>
<evidence type="ECO:0000313" key="3">
    <source>
        <dbReference type="EMBL" id="QNF32758.1"/>
    </source>
</evidence>
<evidence type="ECO:0000256" key="1">
    <source>
        <dbReference type="ARBA" id="ARBA00034120"/>
    </source>
</evidence>
<name>A0A7G7G6H4_9BACT</name>
<reference evidence="3 4" key="1">
    <citation type="journal article" date="2018" name="Int. J. Syst. Evol. Microbiol.">
        <title>Adhaeribacter swui sp. nov., isolated from wet mud.</title>
        <authorList>
            <person name="Kim D.U."/>
            <person name="Kim K.W."/>
            <person name="Kang M.S."/>
            <person name="Kim J.Y."/>
            <person name="Jang J.H."/>
            <person name="Kim M.K."/>
        </authorList>
    </citation>
    <scope>NUCLEOTIDE SEQUENCE [LARGE SCALE GENOMIC DNA]</scope>
    <source>
        <strain evidence="3 4">KCTC 52873</strain>
    </source>
</reference>